<evidence type="ECO:0000256" key="7">
    <source>
        <dbReference type="ARBA" id="ARBA00023306"/>
    </source>
</evidence>
<dbReference type="InterPro" id="IPR036915">
    <property type="entry name" value="Cyclin-like_sf"/>
</dbReference>
<feature type="compositionally biased region" description="Basic and acidic residues" evidence="8">
    <location>
        <begin position="824"/>
        <end position="837"/>
    </location>
</feature>
<evidence type="ECO:0000259" key="9">
    <source>
        <dbReference type="SMART" id="SM01367"/>
    </source>
</evidence>
<evidence type="ECO:0000256" key="3">
    <source>
        <dbReference type="ARBA" id="ARBA00022491"/>
    </source>
</evidence>
<dbReference type="InterPro" id="IPR002720">
    <property type="entry name" value="RB_A"/>
</dbReference>
<reference evidence="11" key="2">
    <citation type="submission" date="2023-05" db="EMBL/GenBank/DDBJ databases">
        <authorList>
            <person name="Fouks B."/>
        </authorList>
    </citation>
    <scope>NUCLEOTIDE SEQUENCE</scope>
    <source>
        <strain evidence="11">Stay&amp;Tobe</strain>
        <tissue evidence="11">Testes</tissue>
    </source>
</reference>
<organism evidence="11 12">
    <name type="scientific">Diploptera punctata</name>
    <name type="common">Pacific beetle cockroach</name>
    <dbReference type="NCBI Taxonomy" id="6984"/>
    <lineage>
        <taxon>Eukaryota</taxon>
        <taxon>Metazoa</taxon>
        <taxon>Ecdysozoa</taxon>
        <taxon>Arthropoda</taxon>
        <taxon>Hexapoda</taxon>
        <taxon>Insecta</taxon>
        <taxon>Pterygota</taxon>
        <taxon>Neoptera</taxon>
        <taxon>Polyneoptera</taxon>
        <taxon>Dictyoptera</taxon>
        <taxon>Blattodea</taxon>
        <taxon>Blaberoidea</taxon>
        <taxon>Blaberidae</taxon>
        <taxon>Diplopterinae</taxon>
        <taxon>Diploptera</taxon>
    </lineage>
</organism>
<protein>
    <recommendedName>
        <fullName evidence="13">Retinoblastoma-like protein 1</fullName>
    </recommendedName>
</protein>
<evidence type="ECO:0000313" key="11">
    <source>
        <dbReference type="EMBL" id="KAJ9576035.1"/>
    </source>
</evidence>
<proteinExistence type="inferred from homology"/>
<dbReference type="GO" id="GO:2000134">
    <property type="term" value="P:negative regulation of G1/S transition of mitotic cell cycle"/>
    <property type="evidence" value="ECO:0007669"/>
    <property type="project" value="TreeGrafter"/>
</dbReference>
<feature type="region of interest" description="Disordered" evidence="8">
    <location>
        <begin position="617"/>
        <end position="639"/>
    </location>
</feature>
<comment type="subcellular location">
    <subcellularLocation>
        <location evidence="1">Nucleus</location>
    </subcellularLocation>
</comment>
<dbReference type="SMART" id="SM01368">
    <property type="entry name" value="RB_A"/>
    <property type="match status" value="1"/>
</dbReference>
<dbReference type="GO" id="GO:0030154">
    <property type="term" value="P:cell differentiation"/>
    <property type="evidence" value="ECO:0007669"/>
    <property type="project" value="TreeGrafter"/>
</dbReference>
<dbReference type="Pfam" id="PF01857">
    <property type="entry name" value="RB_B"/>
    <property type="match status" value="1"/>
</dbReference>
<dbReference type="Pfam" id="PF11934">
    <property type="entry name" value="DUF3452"/>
    <property type="match status" value="1"/>
</dbReference>
<dbReference type="FunFam" id="1.10.472.10:FF:000082">
    <property type="entry name" value="retinoblastoma-like protein 1 isoform X1"/>
    <property type="match status" value="1"/>
</dbReference>
<feature type="region of interest" description="Disordered" evidence="8">
    <location>
        <begin position="969"/>
        <end position="989"/>
    </location>
</feature>
<keyword evidence="7" id="KW-0131">Cell cycle</keyword>
<evidence type="ECO:0000313" key="12">
    <source>
        <dbReference type="Proteomes" id="UP001233999"/>
    </source>
</evidence>
<evidence type="ECO:0000256" key="5">
    <source>
        <dbReference type="ARBA" id="ARBA00023163"/>
    </source>
</evidence>
<dbReference type="InterPro" id="IPR002719">
    <property type="entry name" value="RB_B"/>
</dbReference>
<dbReference type="PANTHER" id="PTHR13742">
    <property type="entry name" value="RETINOBLASTOMA-ASSOCIATED PROTEIN RB -RELATED"/>
    <property type="match status" value="1"/>
</dbReference>
<dbReference type="Pfam" id="PF01858">
    <property type="entry name" value="RB_A"/>
    <property type="match status" value="1"/>
</dbReference>
<evidence type="ECO:0000256" key="6">
    <source>
        <dbReference type="ARBA" id="ARBA00023242"/>
    </source>
</evidence>
<dbReference type="GO" id="GO:0005667">
    <property type="term" value="C:transcription regulator complex"/>
    <property type="evidence" value="ECO:0007669"/>
    <property type="project" value="TreeGrafter"/>
</dbReference>
<feature type="domain" description="Retinoblastoma-associated protein N-terminal" evidence="9">
    <location>
        <begin position="64"/>
        <end position="208"/>
    </location>
</feature>
<dbReference type="SUPFAM" id="SSF47954">
    <property type="entry name" value="Cyclin-like"/>
    <property type="match status" value="2"/>
</dbReference>
<keyword evidence="12" id="KW-1185">Reference proteome</keyword>
<keyword evidence="6" id="KW-0539">Nucleus</keyword>
<dbReference type="InterPro" id="IPR028309">
    <property type="entry name" value="RB_fam"/>
</dbReference>
<gene>
    <name evidence="11" type="ORF">L9F63_007135</name>
</gene>
<accession>A0AAD7Z8C6</accession>
<keyword evidence="4" id="KW-0805">Transcription regulation</keyword>
<dbReference type="GO" id="GO:0000785">
    <property type="term" value="C:chromatin"/>
    <property type="evidence" value="ECO:0007669"/>
    <property type="project" value="TreeGrafter"/>
</dbReference>
<feature type="compositionally biased region" description="Low complexity" evidence="8">
    <location>
        <begin position="622"/>
        <end position="633"/>
    </location>
</feature>
<dbReference type="GO" id="GO:0005634">
    <property type="term" value="C:nucleus"/>
    <property type="evidence" value="ECO:0007669"/>
    <property type="project" value="UniProtKB-SubCell"/>
</dbReference>
<dbReference type="Gene3D" id="1.10.472.10">
    <property type="entry name" value="Cyclin-like"/>
    <property type="match status" value="3"/>
</dbReference>
<evidence type="ECO:0000256" key="4">
    <source>
        <dbReference type="ARBA" id="ARBA00023015"/>
    </source>
</evidence>
<dbReference type="GO" id="GO:0000977">
    <property type="term" value="F:RNA polymerase II transcription regulatory region sequence-specific DNA binding"/>
    <property type="evidence" value="ECO:0007669"/>
    <property type="project" value="TreeGrafter"/>
</dbReference>
<feature type="region of interest" description="Disordered" evidence="8">
    <location>
        <begin position="823"/>
        <end position="863"/>
    </location>
</feature>
<dbReference type="CDD" id="cd00043">
    <property type="entry name" value="CYCLIN_SF"/>
    <property type="match status" value="1"/>
</dbReference>
<dbReference type="SMART" id="SM01367">
    <property type="entry name" value="DUF3452"/>
    <property type="match status" value="1"/>
</dbReference>
<feature type="compositionally biased region" description="Pro residues" evidence="8">
    <location>
        <begin position="845"/>
        <end position="854"/>
    </location>
</feature>
<evidence type="ECO:0000256" key="8">
    <source>
        <dbReference type="SAM" id="MobiDB-lite"/>
    </source>
</evidence>
<dbReference type="AlphaFoldDB" id="A0AAD7Z8C6"/>
<keyword evidence="3" id="KW-0678">Repressor</keyword>
<name>A0AAD7Z8C6_DIPPU</name>
<dbReference type="EMBL" id="JASPKZ010009810">
    <property type="protein sequence ID" value="KAJ9576035.1"/>
    <property type="molecule type" value="Genomic_DNA"/>
</dbReference>
<evidence type="ECO:0000259" key="10">
    <source>
        <dbReference type="SMART" id="SM01368"/>
    </source>
</evidence>
<comment type="similarity">
    <text evidence="2">Belongs to the retinoblastoma protein (RB) family.</text>
</comment>
<evidence type="ECO:0000256" key="1">
    <source>
        <dbReference type="ARBA" id="ARBA00004123"/>
    </source>
</evidence>
<evidence type="ECO:0000256" key="2">
    <source>
        <dbReference type="ARBA" id="ARBA00009475"/>
    </source>
</evidence>
<dbReference type="GO" id="GO:0006357">
    <property type="term" value="P:regulation of transcription by RNA polymerase II"/>
    <property type="evidence" value="ECO:0007669"/>
    <property type="project" value="InterPro"/>
</dbReference>
<reference evidence="11" key="1">
    <citation type="journal article" date="2023" name="IScience">
        <title>Live-bearing cockroach genome reveals convergent evolutionary mechanisms linked to viviparity in insects and beyond.</title>
        <authorList>
            <person name="Fouks B."/>
            <person name="Harrison M.C."/>
            <person name="Mikhailova A.A."/>
            <person name="Marchal E."/>
            <person name="English S."/>
            <person name="Carruthers M."/>
            <person name="Jennings E.C."/>
            <person name="Chiamaka E.L."/>
            <person name="Frigard R.A."/>
            <person name="Pippel M."/>
            <person name="Attardo G.M."/>
            <person name="Benoit J.B."/>
            <person name="Bornberg-Bauer E."/>
            <person name="Tobe S.S."/>
        </authorList>
    </citation>
    <scope>NUCLEOTIDE SEQUENCE</scope>
    <source>
        <strain evidence="11">Stay&amp;Tobe</strain>
    </source>
</reference>
<feature type="non-terminal residue" evidence="11">
    <location>
        <position position="1003"/>
    </location>
</feature>
<evidence type="ECO:0008006" key="13">
    <source>
        <dbReference type="Google" id="ProtNLM"/>
    </source>
</evidence>
<dbReference type="FunFam" id="1.10.472.10:FF:000035">
    <property type="entry name" value="RB transcriptional corepressor-like 1"/>
    <property type="match status" value="1"/>
</dbReference>
<feature type="domain" description="Retinoblastoma-associated protein A-box" evidence="10">
    <location>
        <begin position="385"/>
        <end position="578"/>
    </location>
</feature>
<dbReference type="InterPro" id="IPR024599">
    <property type="entry name" value="RB_N"/>
</dbReference>
<dbReference type="PANTHER" id="PTHR13742:SF17">
    <property type="entry name" value="RE32990P-RELATED"/>
    <property type="match status" value="1"/>
</dbReference>
<comment type="caution">
    <text evidence="11">The sequence shown here is derived from an EMBL/GenBank/DDBJ whole genome shotgun (WGS) entry which is preliminary data.</text>
</comment>
<keyword evidence="5" id="KW-0804">Transcription</keyword>
<dbReference type="Proteomes" id="UP001233999">
    <property type="component" value="Unassembled WGS sequence"/>
</dbReference>
<sequence>MGLSDDSDDNIFKRHEELCVNLNMDKDAAEEAWQNYETIRQNYTLEGDQLHWLACALYVACRKSSTPTVGKSGAMVEGNCVSLTRLLRLCKLSLIQFFSKSKKWADMANMPPEFRSKIDRLERNFAVSMVIFKKYQPIFVDMFHNPADDQLRQSRSRKQRNLPCTPSKVFDFCWTLFVCVKGKFPGVSDDLVNSYHLLLASCDLIFANAILADRRDLLNPHFSGLPKNFWDQDYTPPTEAPCIIDQLCKKHDGITLEAMGIKQYSFKLQIKKFFETAVLKGRASNLSGILEQGNFDLNFKAINRTYEEYVLSEGDFDERIFLGEDANSDIGTPTKMCGIGDFTEKLQAKRAGSRKYIGGIQHLAPATPLTGRRYLKTKEMQHDVTPVSTATQSVSRLQTLLAGRQAAPSETLLELFRSCSCNPGDKIEECVKEMGQQFCTKFTENMKEHLVNPMDFARKRLQLAETLYYKLLENILVDERKKKPEFDLTSLLEQEVFHQSLFACCLEIVNYSYNSQRTFPWILDSLNVEPYYFYKVIEIIVRAEDQLSRDMVKHLNLIEEKILEALAWRSESPLWENIRSSGLPVPTCEDVCLPCQLDDNMSTVSCPNPVIQRLTTKDRTAPVQSQSPGSSVSERFQSPVSSSLAKKRLFSDGTTNVIKTSIVKPGQSLLQTSAKTMSINIQTFEAENGQRYIPIQVVPGAGSQSPNKQIQMTVKEKKPRRTGSLGLFFRKFYNLASVRMQELCLHLSVTDKELKRKIWTCFEHSITNHTDLMQDRHLDQILMCVVYVICRKTFTEIMRCYRLQPQAESYVYRSVLLTSKRRRGDNDVKEDSKDRIRSSSTLPVTQPPSAPPTPTHLAGTSTSFEHEDRGDLIKFYNTIYVPKVKVFALKFSSGVQPDNLTLSPLPLGKNQPMSPFRRVSDKHSVFIRSLETKELPTTPTQPLSYCFSRSPAKDLRAINTMIQISSKKVGKRLPMDDTSEGDVSPAKQPAPVVTKKLQNLIGE</sequence>
<dbReference type="Gene3D" id="1.10.472.140">
    <property type="match status" value="1"/>
</dbReference>